<dbReference type="SUPFAM" id="SSF48371">
    <property type="entry name" value="ARM repeat"/>
    <property type="match status" value="1"/>
</dbReference>
<keyword evidence="2" id="KW-0879">Wnt signaling pathway</keyword>
<reference evidence="4" key="1">
    <citation type="journal article" date="2023" name="Science">
        <title>Genome structures resolve the early diversification of teleost fishes.</title>
        <authorList>
            <person name="Parey E."/>
            <person name="Louis A."/>
            <person name="Montfort J."/>
            <person name="Bouchez O."/>
            <person name="Roques C."/>
            <person name="Iampietro C."/>
            <person name="Lluch J."/>
            <person name="Castinel A."/>
            <person name="Donnadieu C."/>
            <person name="Desvignes T."/>
            <person name="Floi Bucao C."/>
            <person name="Jouanno E."/>
            <person name="Wen M."/>
            <person name="Mejri S."/>
            <person name="Dirks R."/>
            <person name="Jansen H."/>
            <person name="Henkel C."/>
            <person name="Chen W.J."/>
            <person name="Zahm M."/>
            <person name="Cabau C."/>
            <person name="Klopp C."/>
            <person name="Thompson A.W."/>
            <person name="Robinson-Rechavi M."/>
            <person name="Braasch I."/>
            <person name="Lecointre G."/>
            <person name="Bobe J."/>
            <person name="Postlethwait J.H."/>
            <person name="Berthelot C."/>
            <person name="Roest Crollius H."/>
            <person name="Guiguen Y."/>
        </authorList>
    </citation>
    <scope>NUCLEOTIDE SEQUENCE</scope>
    <source>
        <strain evidence="4">Concon-B</strain>
    </source>
</reference>
<evidence type="ECO:0000256" key="3">
    <source>
        <dbReference type="SAM" id="MobiDB-lite"/>
    </source>
</evidence>
<organism evidence="4 5">
    <name type="scientific">Conger conger</name>
    <name type="common">Conger eel</name>
    <name type="synonym">Muraena conger</name>
    <dbReference type="NCBI Taxonomy" id="82655"/>
    <lineage>
        <taxon>Eukaryota</taxon>
        <taxon>Metazoa</taxon>
        <taxon>Chordata</taxon>
        <taxon>Craniata</taxon>
        <taxon>Vertebrata</taxon>
        <taxon>Euteleostomi</taxon>
        <taxon>Actinopterygii</taxon>
        <taxon>Neopterygii</taxon>
        <taxon>Teleostei</taxon>
        <taxon>Anguilliformes</taxon>
        <taxon>Congridae</taxon>
        <taxon>Conger</taxon>
    </lineage>
</organism>
<accession>A0A9Q1I0E3</accession>
<dbReference type="GO" id="GO:0007399">
    <property type="term" value="P:nervous system development"/>
    <property type="evidence" value="ECO:0007669"/>
    <property type="project" value="TreeGrafter"/>
</dbReference>
<dbReference type="PANTHER" id="PTHR12607:SF3">
    <property type="entry name" value="ADENOMATOUS POLYPOSIS COLI PROTEIN 2"/>
    <property type="match status" value="1"/>
</dbReference>
<dbReference type="GO" id="GO:0007389">
    <property type="term" value="P:pattern specification process"/>
    <property type="evidence" value="ECO:0007669"/>
    <property type="project" value="TreeGrafter"/>
</dbReference>
<dbReference type="GO" id="GO:0045295">
    <property type="term" value="F:gamma-catenin binding"/>
    <property type="evidence" value="ECO:0007669"/>
    <property type="project" value="TreeGrafter"/>
</dbReference>
<feature type="region of interest" description="Disordered" evidence="3">
    <location>
        <begin position="207"/>
        <end position="264"/>
    </location>
</feature>
<dbReference type="Pfam" id="PF00514">
    <property type="entry name" value="Arm"/>
    <property type="match status" value="2"/>
</dbReference>
<dbReference type="GO" id="GO:0007026">
    <property type="term" value="P:negative regulation of microtubule depolymerization"/>
    <property type="evidence" value="ECO:0007669"/>
    <property type="project" value="TreeGrafter"/>
</dbReference>
<dbReference type="GO" id="GO:0030877">
    <property type="term" value="C:beta-catenin destruction complex"/>
    <property type="evidence" value="ECO:0007669"/>
    <property type="project" value="TreeGrafter"/>
</dbReference>
<comment type="caution">
    <text evidence="4">The sequence shown here is derived from an EMBL/GenBank/DDBJ whole genome shotgun (WGS) entry which is preliminary data.</text>
</comment>
<evidence type="ECO:0000256" key="2">
    <source>
        <dbReference type="ARBA" id="ARBA00022687"/>
    </source>
</evidence>
<keyword evidence="5" id="KW-1185">Reference proteome</keyword>
<dbReference type="InterPro" id="IPR011989">
    <property type="entry name" value="ARM-like"/>
</dbReference>
<dbReference type="EMBL" id="JAFJMO010000006">
    <property type="protein sequence ID" value="KAJ8273998.1"/>
    <property type="molecule type" value="Genomic_DNA"/>
</dbReference>
<comment type="similarity">
    <text evidence="1">Belongs to the adenomatous polyposis coli (APC) family.</text>
</comment>
<dbReference type="SMART" id="SM00185">
    <property type="entry name" value="ARM"/>
    <property type="match status" value="2"/>
</dbReference>
<dbReference type="Pfam" id="PF16629">
    <property type="entry name" value="Arm_APC_u3"/>
    <property type="match status" value="1"/>
</dbReference>
<dbReference type="InterPro" id="IPR000225">
    <property type="entry name" value="Armadillo"/>
</dbReference>
<evidence type="ECO:0000256" key="1">
    <source>
        <dbReference type="ARBA" id="ARBA00009051"/>
    </source>
</evidence>
<dbReference type="Proteomes" id="UP001152803">
    <property type="component" value="Unassembled WGS sequence"/>
</dbReference>
<dbReference type="GO" id="GO:0016342">
    <property type="term" value="C:catenin complex"/>
    <property type="evidence" value="ECO:0007669"/>
    <property type="project" value="TreeGrafter"/>
</dbReference>
<sequence>MESGGGILRNVSSLVATSEEYRQVLRDHNCLQILLQHLRSHSLTIVSNACGTLWNLSARSPVDQELLWDLGAVAMLRSLIHSRHKMIAMGSAAALRNLLASRPAKYKDAAVVSPGACTPSLYMRKQRALEAELDARRLEETFDSMERRRQKAAAPLAKPLRHMDSLAHDYASDSGCCFEDDEAATSASVGLDTASFSMLSAFLGNSAGGNPPTGPLPQQGHPFDAHRAPLCRRGRPGGRPARRRSPARRRTTSRPRRPPRTASA</sequence>
<gene>
    <name evidence="4" type="ORF">COCON_G00086230</name>
</gene>
<dbReference type="PANTHER" id="PTHR12607">
    <property type="entry name" value="ADENOMATOUS POLYPOSIS COLI PROTEIN FAMILY"/>
    <property type="match status" value="1"/>
</dbReference>
<evidence type="ECO:0000313" key="4">
    <source>
        <dbReference type="EMBL" id="KAJ8273998.1"/>
    </source>
</evidence>
<feature type="compositionally biased region" description="Basic residues" evidence="3">
    <location>
        <begin position="229"/>
        <end position="264"/>
    </location>
</feature>
<dbReference type="Gene3D" id="1.25.10.10">
    <property type="entry name" value="Leucine-rich Repeat Variant"/>
    <property type="match status" value="1"/>
</dbReference>
<name>A0A9Q1I0E3_CONCO</name>
<dbReference type="GO" id="GO:0001708">
    <property type="term" value="P:cell fate specification"/>
    <property type="evidence" value="ECO:0007669"/>
    <property type="project" value="TreeGrafter"/>
</dbReference>
<evidence type="ECO:0000313" key="5">
    <source>
        <dbReference type="Proteomes" id="UP001152803"/>
    </source>
</evidence>
<dbReference type="OrthoDB" id="5918429at2759"/>
<dbReference type="GO" id="GO:0090090">
    <property type="term" value="P:negative regulation of canonical Wnt signaling pathway"/>
    <property type="evidence" value="ECO:0007669"/>
    <property type="project" value="TreeGrafter"/>
</dbReference>
<dbReference type="InterPro" id="IPR016024">
    <property type="entry name" value="ARM-type_fold"/>
</dbReference>
<dbReference type="GO" id="GO:0005881">
    <property type="term" value="C:cytoplasmic microtubule"/>
    <property type="evidence" value="ECO:0007669"/>
    <property type="project" value="TreeGrafter"/>
</dbReference>
<dbReference type="GO" id="GO:0016477">
    <property type="term" value="P:cell migration"/>
    <property type="evidence" value="ECO:0007669"/>
    <property type="project" value="TreeGrafter"/>
</dbReference>
<proteinExistence type="inferred from homology"/>
<protein>
    <submittedName>
        <fullName evidence="4">Uncharacterized protein</fullName>
    </submittedName>
</protein>
<dbReference type="GO" id="GO:0016055">
    <property type="term" value="P:Wnt signaling pathway"/>
    <property type="evidence" value="ECO:0007669"/>
    <property type="project" value="UniProtKB-KW"/>
</dbReference>
<dbReference type="InterPro" id="IPR026818">
    <property type="entry name" value="Apc_fam"/>
</dbReference>
<dbReference type="GO" id="GO:0008013">
    <property type="term" value="F:beta-catenin binding"/>
    <property type="evidence" value="ECO:0007669"/>
    <property type="project" value="InterPro"/>
</dbReference>
<dbReference type="GO" id="GO:0008017">
    <property type="term" value="F:microtubule binding"/>
    <property type="evidence" value="ECO:0007669"/>
    <property type="project" value="TreeGrafter"/>
</dbReference>
<dbReference type="AlphaFoldDB" id="A0A9Q1I0E3"/>